<dbReference type="Pfam" id="PF14295">
    <property type="entry name" value="PAN_4"/>
    <property type="match status" value="2"/>
</dbReference>
<evidence type="ECO:0000313" key="5">
    <source>
        <dbReference type="Proteomes" id="UP000314980"/>
    </source>
</evidence>
<protein>
    <recommendedName>
        <fullName evidence="3">Apple domain-containing protein</fullName>
    </recommendedName>
</protein>
<dbReference type="PANTHER" id="PTHR33946">
    <property type="match status" value="1"/>
</dbReference>
<dbReference type="Ensembl" id="ENSLCAT00010057442.1">
    <property type="protein sequence ID" value="ENSLCAP00010055938.1"/>
    <property type="gene ID" value="ENSLCAG00010026089.1"/>
</dbReference>
<keyword evidence="5" id="KW-1185">Reference proteome</keyword>
<dbReference type="PROSITE" id="PS50948">
    <property type="entry name" value="PAN"/>
    <property type="match status" value="1"/>
</dbReference>
<dbReference type="PANTHER" id="PTHR33946:SF4">
    <property type="entry name" value="COAGULATION FACTOR XI"/>
    <property type="match status" value="1"/>
</dbReference>
<dbReference type="InterPro" id="IPR003609">
    <property type="entry name" value="Pan_app"/>
</dbReference>
<evidence type="ECO:0000256" key="1">
    <source>
        <dbReference type="ARBA" id="ARBA00022737"/>
    </source>
</evidence>
<dbReference type="Ensembl" id="ENSLCAT00010055479.1">
    <property type="protein sequence ID" value="ENSLCAP00010054073.1"/>
    <property type="gene ID" value="ENSLCAG00010025180.1"/>
</dbReference>
<name>A0A4W6FZ34_LATCA</name>
<dbReference type="Gene3D" id="3.50.4.10">
    <property type="entry name" value="Hepatocyte Growth Factor"/>
    <property type="match status" value="2"/>
</dbReference>
<dbReference type="SUPFAM" id="SSF57414">
    <property type="entry name" value="Hairpin loop containing domain-like"/>
    <property type="match status" value="1"/>
</dbReference>
<dbReference type="PRINTS" id="PR00005">
    <property type="entry name" value="APPLEDOMAIN"/>
</dbReference>
<dbReference type="InterPro" id="IPR000177">
    <property type="entry name" value="Apple"/>
</dbReference>
<dbReference type="GO" id="GO:0005576">
    <property type="term" value="C:extracellular region"/>
    <property type="evidence" value="ECO:0007669"/>
    <property type="project" value="InterPro"/>
</dbReference>
<evidence type="ECO:0000256" key="2">
    <source>
        <dbReference type="ARBA" id="ARBA00023157"/>
    </source>
</evidence>
<accession>A0A4W6FZ34</accession>
<feature type="domain" description="Apple" evidence="3">
    <location>
        <begin position="82"/>
        <end position="134"/>
    </location>
</feature>
<dbReference type="AlphaFoldDB" id="A0A4W6FZ34"/>
<proteinExistence type="predicted"/>
<sequence length="134" mass="15455">ASPLVKVIHTLLKVLVYENLDFPGSDVAVLFSPDAEHCQYLCTQHPACLFFSFIRPDCTVDNRHFHCFLKSTPSGQPTVQPCLSQVYQHVDFYGADYRQLFTADYEECQRACTHDPACQFFTFLTDDFTPEKYR</sequence>
<keyword evidence="2" id="KW-1015">Disulfide bond</keyword>
<dbReference type="STRING" id="8187.ENSLCAP00010054073"/>
<dbReference type="GO" id="GO:0006508">
    <property type="term" value="P:proteolysis"/>
    <property type="evidence" value="ECO:0007669"/>
    <property type="project" value="InterPro"/>
</dbReference>
<evidence type="ECO:0000313" key="4">
    <source>
        <dbReference type="Ensembl" id="ENSLCAP00010055938.1"/>
    </source>
</evidence>
<reference evidence="4" key="2">
    <citation type="submission" date="2025-05" db="UniProtKB">
        <authorList>
            <consortium name="Ensembl"/>
        </authorList>
    </citation>
    <scope>IDENTIFICATION</scope>
</reference>
<dbReference type="Proteomes" id="UP000314980">
    <property type="component" value="Unassembled WGS sequence"/>
</dbReference>
<evidence type="ECO:0000259" key="3">
    <source>
        <dbReference type="PROSITE" id="PS50948"/>
    </source>
</evidence>
<keyword evidence="1" id="KW-0677">Repeat</keyword>
<organism evidence="4 5">
    <name type="scientific">Lates calcarifer</name>
    <name type="common">Barramundi</name>
    <name type="synonym">Holocentrus calcarifer</name>
    <dbReference type="NCBI Taxonomy" id="8187"/>
    <lineage>
        <taxon>Eukaryota</taxon>
        <taxon>Metazoa</taxon>
        <taxon>Chordata</taxon>
        <taxon>Craniata</taxon>
        <taxon>Vertebrata</taxon>
        <taxon>Euteleostomi</taxon>
        <taxon>Actinopterygii</taxon>
        <taxon>Neopterygii</taxon>
        <taxon>Teleostei</taxon>
        <taxon>Neoteleostei</taxon>
        <taxon>Acanthomorphata</taxon>
        <taxon>Carangaria</taxon>
        <taxon>Carangaria incertae sedis</taxon>
        <taxon>Centropomidae</taxon>
        <taxon>Lates</taxon>
    </lineage>
</organism>
<dbReference type="SMART" id="SM00223">
    <property type="entry name" value="APPLE"/>
    <property type="match status" value="2"/>
</dbReference>
<reference evidence="5" key="1">
    <citation type="submission" date="2015-09" db="EMBL/GenBank/DDBJ databases">
        <authorList>
            <person name="Sai Rama Sridatta P."/>
        </authorList>
    </citation>
    <scope>NUCLEOTIDE SEQUENCE [LARGE SCALE GENOMIC DNA]</scope>
</reference>
<dbReference type="GeneTree" id="ENSGT00940000169449"/>
<dbReference type="CDD" id="cd01100">
    <property type="entry name" value="APPLE_Factor_XI_like"/>
    <property type="match status" value="2"/>
</dbReference>